<proteinExistence type="predicted"/>
<evidence type="ECO:0000313" key="2">
    <source>
        <dbReference type="Proteomes" id="UP000287687"/>
    </source>
</evidence>
<keyword evidence="2" id="KW-1185">Reference proteome</keyword>
<gene>
    <name evidence="1" type="ORF">EPK99_10385</name>
</gene>
<protein>
    <submittedName>
        <fullName evidence="1">Uncharacterized protein</fullName>
    </submittedName>
</protein>
<organism evidence="1 2">
    <name type="scientific">Neorhizobium lilium</name>
    <dbReference type="NCBI Taxonomy" id="2503024"/>
    <lineage>
        <taxon>Bacteria</taxon>
        <taxon>Pseudomonadati</taxon>
        <taxon>Pseudomonadota</taxon>
        <taxon>Alphaproteobacteria</taxon>
        <taxon>Hyphomicrobiales</taxon>
        <taxon>Rhizobiaceae</taxon>
        <taxon>Rhizobium/Agrobacterium group</taxon>
        <taxon>Neorhizobium</taxon>
    </lineage>
</organism>
<dbReference type="Proteomes" id="UP000287687">
    <property type="component" value="Unassembled WGS sequence"/>
</dbReference>
<comment type="caution">
    <text evidence="1">The sequence shown here is derived from an EMBL/GenBank/DDBJ whole genome shotgun (WGS) entry which is preliminary data.</text>
</comment>
<evidence type="ECO:0000313" key="1">
    <source>
        <dbReference type="EMBL" id="RWX78973.1"/>
    </source>
</evidence>
<dbReference type="OrthoDB" id="8453210at2"/>
<dbReference type="RefSeq" id="WP_128442948.1">
    <property type="nucleotide sequence ID" value="NZ_SBIP01000002.1"/>
</dbReference>
<dbReference type="EMBL" id="SBIP01000002">
    <property type="protein sequence ID" value="RWX78973.1"/>
    <property type="molecule type" value="Genomic_DNA"/>
</dbReference>
<reference evidence="1 2" key="1">
    <citation type="submission" date="2019-01" db="EMBL/GenBank/DDBJ databases">
        <title>The draft genome of Rhizobium sp. 24NR.</title>
        <authorList>
            <person name="Liu L."/>
            <person name="Liang L."/>
            <person name="Shi S."/>
            <person name="Xu L."/>
            <person name="Wang X."/>
            <person name="Li L."/>
            <person name="Zhang X."/>
        </authorList>
    </citation>
    <scope>NUCLEOTIDE SEQUENCE [LARGE SCALE GENOMIC DNA]</scope>
    <source>
        <strain evidence="1 2">24NR</strain>
    </source>
</reference>
<name>A0A444LIW9_9HYPH</name>
<accession>A0A444LIW9</accession>
<sequence length="70" mass="7756">MNIDQYIEIYHRTDVDGLNDAVGTLEGEHHTEVLKSLEARGFDIMWRSEGGKGTAGVVVRGPDEKLGFSH</sequence>
<dbReference type="AlphaFoldDB" id="A0A444LIW9"/>